<evidence type="ECO:0000259" key="3">
    <source>
        <dbReference type="Pfam" id="PF00144"/>
    </source>
</evidence>
<dbReference type="InterPro" id="IPR012338">
    <property type="entry name" value="Beta-lactam/transpept-like"/>
</dbReference>
<gene>
    <name evidence="4" type="ORF">PA27867_2840</name>
</gene>
<dbReference type="AlphaFoldDB" id="A0A1B1BMJ9"/>
<evidence type="ECO:0000256" key="2">
    <source>
        <dbReference type="ARBA" id="ARBA00023136"/>
    </source>
</evidence>
<dbReference type="InterPro" id="IPR001466">
    <property type="entry name" value="Beta-lactam-related"/>
</dbReference>
<feature type="domain" description="Beta-lactamase-related" evidence="3">
    <location>
        <begin position="4"/>
        <end position="328"/>
    </location>
</feature>
<dbReference type="Proteomes" id="UP000092582">
    <property type="component" value="Chromosome 1"/>
</dbReference>
<sequence length="335" mass="36618">MDTQAIQTFLDDSDFSGVVLVRDGDRTIFEAARGFATPRWQVPNTLDTRFDTASITKLFTSVAVLQQVDAGRLDLEASIHEYVDLAGSTIGTDVTLLHLLTHTSGIADDVDEEAGESYADFWAQTPNYSLVETRDYLPLFSQKPPLAAPGVECVDCNVGYILAGLAVEKASGLGYRDYVREEIFARSGMTDSGFFDRRDGVERVAEGWDRREDGSWVSNIYSSPAIGSPDSGAHATAGDLMNFLNAVRGGQLLSKEYTDEFFTPQVAYDDDVKYGFGLEFDLNENGSVRSYYKDGVNAGASGILRHYPTSGLDVVVLSNAEEGAWDLVVELDAQF</sequence>
<evidence type="ECO:0000256" key="1">
    <source>
        <dbReference type="ARBA" id="ARBA00004370"/>
    </source>
</evidence>
<dbReference type="EMBL" id="CP016282">
    <property type="protein sequence ID" value="ANP73778.1"/>
    <property type="molecule type" value="Genomic_DNA"/>
</dbReference>
<dbReference type="RefSeq" id="WP_066597420.1">
    <property type="nucleotide sequence ID" value="NZ_CP016282.1"/>
</dbReference>
<dbReference type="GO" id="GO:0016020">
    <property type="term" value="C:membrane"/>
    <property type="evidence" value="ECO:0007669"/>
    <property type="project" value="UniProtKB-SubCell"/>
</dbReference>
<evidence type="ECO:0000313" key="5">
    <source>
        <dbReference type="Proteomes" id="UP000092582"/>
    </source>
</evidence>
<dbReference type="InterPro" id="IPR050491">
    <property type="entry name" value="AmpC-like"/>
</dbReference>
<dbReference type="OrthoDB" id="9809635at2"/>
<evidence type="ECO:0000313" key="4">
    <source>
        <dbReference type="EMBL" id="ANP73778.1"/>
    </source>
</evidence>
<dbReference type="PANTHER" id="PTHR46825:SF11">
    <property type="entry name" value="PENICILLIN-BINDING PROTEIN 4"/>
    <property type="match status" value="1"/>
</dbReference>
<dbReference type="KEGG" id="cart:PA27867_2840"/>
<reference evidence="4 5" key="1">
    <citation type="submission" date="2016-06" db="EMBL/GenBank/DDBJ databases">
        <title>Genome sequencing of Cryobacterium arcticum PAMC 27867.</title>
        <authorList>
            <person name="Lee J."/>
            <person name="Kim O.-S."/>
        </authorList>
    </citation>
    <scope>NUCLEOTIDE SEQUENCE [LARGE SCALE GENOMIC DNA]</scope>
    <source>
        <strain evidence="4 5">PAMC 27867</strain>
    </source>
</reference>
<dbReference type="Gene3D" id="3.40.710.10">
    <property type="entry name" value="DD-peptidase/beta-lactamase superfamily"/>
    <property type="match status" value="1"/>
</dbReference>
<accession>A0A1B1BMJ9</accession>
<dbReference type="SUPFAM" id="SSF56601">
    <property type="entry name" value="beta-lactamase/transpeptidase-like"/>
    <property type="match status" value="1"/>
</dbReference>
<comment type="subcellular location">
    <subcellularLocation>
        <location evidence="1">Membrane</location>
    </subcellularLocation>
</comment>
<keyword evidence="2" id="KW-0472">Membrane</keyword>
<proteinExistence type="predicted"/>
<dbReference type="PATRIC" id="fig|670052.7.peg.2918"/>
<dbReference type="STRING" id="670052.PA27867_2840"/>
<protein>
    <submittedName>
        <fullName evidence="4">Penicillin-binding protein</fullName>
    </submittedName>
</protein>
<name>A0A1B1BMJ9_9MICO</name>
<keyword evidence="5" id="KW-1185">Reference proteome</keyword>
<organism evidence="4 5">
    <name type="scientific">Cryobacterium arcticum</name>
    <dbReference type="NCBI Taxonomy" id="670052"/>
    <lineage>
        <taxon>Bacteria</taxon>
        <taxon>Bacillati</taxon>
        <taxon>Actinomycetota</taxon>
        <taxon>Actinomycetes</taxon>
        <taxon>Micrococcales</taxon>
        <taxon>Microbacteriaceae</taxon>
        <taxon>Cryobacterium</taxon>
    </lineage>
</organism>
<dbReference type="Pfam" id="PF00144">
    <property type="entry name" value="Beta-lactamase"/>
    <property type="match status" value="1"/>
</dbReference>
<dbReference type="PANTHER" id="PTHR46825">
    <property type="entry name" value="D-ALANYL-D-ALANINE-CARBOXYPEPTIDASE/ENDOPEPTIDASE AMPH"/>
    <property type="match status" value="1"/>
</dbReference>